<gene>
    <name evidence="1" type="ORF">ENR64_00555</name>
</gene>
<accession>A0A7C3PEY3</accession>
<reference evidence="1" key="1">
    <citation type="journal article" date="2020" name="mSystems">
        <title>Genome- and Community-Level Interaction Insights into Carbon Utilization and Element Cycling Functions of Hydrothermarchaeota in Hydrothermal Sediment.</title>
        <authorList>
            <person name="Zhou Z."/>
            <person name="Liu Y."/>
            <person name="Xu W."/>
            <person name="Pan J."/>
            <person name="Luo Z.H."/>
            <person name="Li M."/>
        </authorList>
    </citation>
    <scope>NUCLEOTIDE SEQUENCE [LARGE SCALE GENOMIC DNA]</scope>
    <source>
        <strain evidence="1">SpSt-418</strain>
    </source>
</reference>
<evidence type="ECO:0000313" key="1">
    <source>
        <dbReference type="EMBL" id="HFM96260.1"/>
    </source>
</evidence>
<dbReference type="EMBL" id="DSRU01000012">
    <property type="protein sequence ID" value="HFM96260.1"/>
    <property type="molecule type" value="Genomic_DNA"/>
</dbReference>
<name>A0A7C3PEY3_9CYAN</name>
<proteinExistence type="predicted"/>
<protein>
    <submittedName>
        <fullName evidence="1">Uncharacterized protein</fullName>
    </submittedName>
</protein>
<comment type="caution">
    <text evidence="1">The sequence shown here is derived from an EMBL/GenBank/DDBJ whole genome shotgun (WGS) entry which is preliminary data.</text>
</comment>
<dbReference type="AlphaFoldDB" id="A0A7C3PEY3"/>
<organism evidence="1">
    <name type="scientific">Oscillatoriales cyanobacterium SpSt-418</name>
    <dbReference type="NCBI Taxonomy" id="2282169"/>
    <lineage>
        <taxon>Bacteria</taxon>
        <taxon>Bacillati</taxon>
        <taxon>Cyanobacteriota</taxon>
        <taxon>Cyanophyceae</taxon>
        <taxon>Oscillatoriophycideae</taxon>
        <taxon>Oscillatoriales</taxon>
    </lineage>
</organism>
<sequence length="296" mass="33798">MDYQITKSEIKKLSLEFRGVVNRLFHVKYDSGINDLKRFLTFIERNPIIYDFIVTHQVKDYDIPSIIRYSSSVCDRYEIPEDKLEEISFTYQLLKYGAENFEAYMLFTVEFGGAYGKSFQQQIDTFNKVVVFPFYRHIETHLSILLIDFGDEEQKTINVHVYGDYMEDRSVNIQSGDINNQGLLNLGTINGAVTQTINQLKETSVPESAQLVDLLTQLQAVIETEPALPLDEKESALEQVKLLAEAGQSPKEGAMQKVAKGAVRMLKGIREELPTATKFLEETNKLLPLITKLFGF</sequence>